<comment type="caution">
    <text evidence="1">The sequence shown here is derived from an EMBL/GenBank/DDBJ whole genome shotgun (WGS) entry which is preliminary data.</text>
</comment>
<protein>
    <submittedName>
        <fullName evidence="1">DUF2336 domain-containing protein</fullName>
    </submittedName>
</protein>
<evidence type="ECO:0000313" key="2">
    <source>
        <dbReference type="Proteomes" id="UP001496627"/>
    </source>
</evidence>
<organism evidence="1 2">
    <name type="scientific">Neorhizobium phenanthreniclasticum</name>
    <dbReference type="NCBI Taxonomy" id="3157917"/>
    <lineage>
        <taxon>Bacteria</taxon>
        <taxon>Pseudomonadati</taxon>
        <taxon>Pseudomonadota</taxon>
        <taxon>Alphaproteobacteria</taxon>
        <taxon>Hyphomicrobiales</taxon>
        <taxon>Rhizobiaceae</taxon>
        <taxon>Rhizobium/Agrobacterium group</taxon>
        <taxon>Neorhizobium</taxon>
    </lineage>
</organism>
<reference evidence="1 2" key="1">
    <citation type="submission" date="2024-05" db="EMBL/GenBank/DDBJ databases">
        <title>Neorhizobium sp. Rsf11, a plant growth promoting and heavy metal resistant PAH-degrader.</title>
        <authorList>
            <person name="Golubev S.N."/>
            <person name="Muratova A.Y."/>
            <person name="Markelova M.I."/>
        </authorList>
    </citation>
    <scope>NUCLEOTIDE SEQUENCE [LARGE SCALE GENOMIC DNA]</scope>
    <source>
        <strain evidence="1 2">Rsf11</strain>
    </source>
</reference>
<dbReference type="RefSeq" id="WP_348864007.1">
    <property type="nucleotide sequence ID" value="NZ_JBEAAL010000019.1"/>
</dbReference>
<name>A0ABV0M6T9_9HYPH</name>
<dbReference type="Pfam" id="PF10098">
    <property type="entry name" value="DUF2336"/>
    <property type="match status" value="1"/>
</dbReference>
<dbReference type="EMBL" id="JBEAAL010000019">
    <property type="protein sequence ID" value="MEQ1407595.1"/>
    <property type="molecule type" value="Genomic_DNA"/>
</dbReference>
<sequence>MTNEFRDLERPPAMRKKDVVLMATVTSFESLPHPSRSELRQFAELFAPLFTASSEEARREAVAALSQCRTVPPAVAFFIACQPITIAAPFLISSACLTDDALITIARTQGEAHARAIVSREALSPTVIDALVGLRYDHAKRLSANGGGTEEVRAVRPMPGATDDAERLAREEHLRRHIKALAGHVNRPAADRLGLRTLSPIQEALLVRFARNREAGLFASVLADTLSASRWLAERIMLDISGQQLATTLKGVAMETDDAVFILERLYDHLSAPQNGMPRAQALWEALDEDECGRRVEAWRRADRYTYAEPQRPVASDARDGEGHEALPQVIRTTASARRPVHGLRRVR</sequence>
<gene>
    <name evidence="1" type="ORF">ABK249_21975</name>
</gene>
<dbReference type="Proteomes" id="UP001496627">
    <property type="component" value="Unassembled WGS sequence"/>
</dbReference>
<dbReference type="InterPro" id="IPR019285">
    <property type="entry name" value="DUF2336"/>
</dbReference>
<evidence type="ECO:0000313" key="1">
    <source>
        <dbReference type="EMBL" id="MEQ1407595.1"/>
    </source>
</evidence>
<accession>A0ABV0M6T9</accession>
<proteinExistence type="predicted"/>
<keyword evidence="2" id="KW-1185">Reference proteome</keyword>